<gene>
    <name evidence="3" type="ORF">UU41_C0002G0049</name>
</gene>
<feature type="domain" description="UDP-N-acetylglucosamine 2-epimerase" evidence="2">
    <location>
        <begin position="31"/>
        <end position="360"/>
    </location>
</feature>
<dbReference type="Pfam" id="PF02350">
    <property type="entry name" value="Epimerase_2"/>
    <property type="match status" value="1"/>
</dbReference>
<evidence type="ECO:0000313" key="4">
    <source>
        <dbReference type="Proteomes" id="UP000034961"/>
    </source>
</evidence>
<dbReference type="InterPro" id="IPR029767">
    <property type="entry name" value="WecB-like"/>
</dbReference>
<dbReference type="EMBL" id="LCAN01000002">
    <property type="protein sequence ID" value="KKR94928.1"/>
    <property type="molecule type" value="Genomic_DNA"/>
</dbReference>
<comment type="caution">
    <text evidence="3">The sequence shown here is derived from an EMBL/GenBank/DDBJ whole genome shotgun (WGS) entry which is preliminary data.</text>
</comment>
<dbReference type="NCBIfam" id="TIGR00236">
    <property type="entry name" value="wecB"/>
    <property type="match status" value="1"/>
</dbReference>
<reference evidence="3 4" key="1">
    <citation type="journal article" date="2015" name="Nature">
        <title>rRNA introns, odd ribosomes, and small enigmatic genomes across a large radiation of phyla.</title>
        <authorList>
            <person name="Brown C.T."/>
            <person name="Hug L.A."/>
            <person name="Thomas B.C."/>
            <person name="Sharon I."/>
            <person name="Castelle C.J."/>
            <person name="Singh A."/>
            <person name="Wilkins M.J."/>
            <person name="Williams K.H."/>
            <person name="Banfield J.F."/>
        </authorList>
    </citation>
    <scope>NUCLEOTIDE SEQUENCE [LARGE SCALE GENOMIC DNA]</scope>
</reference>
<name>A0A0G0V1W4_9BACT</name>
<sequence length="371" mass="42495">MKRIERLKIMTILGTRPEIIRLSRILPTFDEFFDHVVVYTQQSYDYELSTIFFKELELRKPDYILSVKSETIGGQISNILKQTEEVMLKEKPDGLLVLGDTNSSLSALIAKRLKILIFHMEAGNRCFNWDVPEEVNRAVIDVLSDYNLPYTQRSFEFLVAGGIHPSKMFITGSPLREVYKYYHQRIEASPILKKIKLKKQKYFVVSTHREENVDRPDRLKELFSSFNHLAERYGYPIIVTLHPRTKSKLSVVKDIHPLIQLHKPFGILDYIKLEKNSLCVLSDSGTIAEESALLGFHAVQIRSNIERTESIEKGIIMLTGRNRNAIINAIQLVVKGGSVENAPIPDDYNDTNISLKVAKLVMGLASVRKYT</sequence>
<dbReference type="AlphaFoldDB" id="A0A0G0V1W4"/>
<dbReference type="PANTHER" id="PTHR43174">
    <property type="entry name" value="UDP-N-ACETYLGLUCOSAMINE 2-EPIMERASE"/>
    <property type="match status" value="1"/>
</dbReference>
<proteinExistence type="inferred from homology"/>
<dbReference type="PANTHER" id="PTHR43174:SF1">
    <property type="entry name" value="UDP-N-ACETYLGLUCOSAMINE 2-EPIMERASE"/>
    <property type="match status" value="1"/>
</dbReference>
<dbReference type="InterPro" id="IPR003331">
    <property type="entry name" value="UDP_GlcNAc_Epimerase_2_dom"/>
</dbReference>
<protein>
    <submittedName>
        <fullName evidence="3">UDP-N-acetylglucosamine 2-epimerase</fullName>
    </submittedName>
</protein>
<dbReference type="Proteomes" id="UP000034961">
    <property type="component" value="Unassembled WGS sequence"/>
</dbReference>
<dbReference type="SUPFAM" id="SSF53756">
    <property type="entry name" value="UDP-Glycosyltransferase/glycogen phosphorylase"/>
    <property type="match status" value="1"/>
</dbReference>
<keyword evidence="1" id="KW-0413">Isomerase</keyword>
<evidence type="ECO:0000256" key="1">
    <source>
        <dbReference type="RuleBase" id="RU003513"/>
    </source>
</evidence>
<dbReference type="Gene3D" id="3.40.50.2000">
    <property type="entry name" value="Glycogen Phosphorylase B"/>
    <property type="match status" value="2"/>
</dbReference>
<evidence type="ECO:0000313" key="3">
    <source>
        <dbReference type="EMBL" id="KKR94928.1"/>
    </source>
</evidence>
<accession>A0A0G0V1W4</accession>
<organism evidence="3 4">
    <name type="scientific">Candidatus Roizmanbacteria bacterium GW2011_GWA1_41_13</name>
    <dbReference type="NCBI Taxonomy" id="1618474"/>
    <lineage>
        <taxon>Bacteria</taxon>
        <taxon>Candidatus Roizmaniibacteriota</taxon>
    </lineage>
</organism>
<dbReference type="GO" id="GO:0016853">
    <property type="term" value="F:isomerase activity"/>
    <property type="evidence" value="ECO:0007669"/>
    <property type="project" value="UniProtKB-KW"/>
</dbReference>
<dbReference type="PATRIC" id="fig|1618474.3.peg.125"/>
<evidence type="ECO:0000259" key="2">
    <source>
        <dbReference type="Pfam" id="PF02350"/>
    </source>
</evidence>
<comment type="similarity">
    <text evidence="1">Belongs to the UDP-N-acetylglucosamine 2-epimerase family.</text>
</comment>
<dbReference type="CDD" id="cd03786">
    <property type="entry name" value="GTB_UDP-GlcNAc_2-Epimerase"/>
    <property type="match status" value="1"/>
</dbReference>